<keyword evidence="1" id="KW-0472">Membrane</keyword>
<dbReference type="InterPro" id="IPR007163">
    <property type="entry name" value="VCA0040-like"/>
</dbReference>
<dbReference type="RefSeq" id="WP_271011496.1">
    <property type="nucleotide sequence ID" value="NZ_JAQIFT010000023.1"/>
</dbReference>
<gene>
    <name evidence="2" type="ORF">PBV87_05870</name>
</gene>
<dbReference type="AlphaFoldDB" id="A0AA42DL04"/>
<feature type="transmembrane region" description="Helical" evidence="1">
    <location>
        <begin position="260"/>
        <end position="284"/>
    </location>
</feature>
<feature type="transmembrane region" description="Helical" evidence="1">
    <location>
        <begin position="57"/>
        <end position="78"/>
    </location>
</feature>
<keyword evidence="1" id="KW-0812">Transmembrane</keyword>
<protein>
    <submittedName>
        <fullName evidence="2">DUF368 domain-containing protein</fullName>
    </submittedName>
</protein>
<proteinExistence type="predicted"/>
<comment type="caution">
    <text evidence="2">The sequence shown here is derived from an EMBL/GenBank/DDBJ whole genome shotgun (WGS) entry which is preliminary data.</text>
</comment>
<feature type="transmembrane region" description="Helical" evidence="1">
    <location>
        <begin position="84"/>
        <end position="102"/>
    </location>
</feature>
<name>A0AA42DL04_9FIRM</name>
<dbReference type="Pfam" id="PF04018">
    <property type="entry name" value="VCA0040-like"/>
    <property type="match status" value="1"/>
</dbReference>
<feature type="transmembrane region" description="Helical" evidence="1">
    <location>
        <begin position="12"/>
        <end position="36"/>
    </location>
</feature>
<keyword evidence="1" id="KW-1133">Transmembrane helix</keyword>
<feature type="transmembrane region" description="Helical" evidence="1">
    <location>
        <begin position="202"/>
        <end position="223"/>
    </location>
</feature>
<feature type="transmembrane region" description="Helical" evidence="1">
    <location>
        <begin position="143"/>
        <end position="164"/>
    </location>
</feature>
<feature type="transmembrane region" description="Helical" evidence="1">
    <location>
        <begin position="114"/>
        <end position="131"/>
    </location>
</feature>
<feature type="transmembrane region" description="Helical" evidence="1">
    <location>
        <begin position="235"/>
        <end position="254"/>
    </location>
</feature>
<evidence type="ECO:0000313" key="3">
    <source>
        <dbReference type="Proteomes" id="UP001169242"/>
    </source>
</evidence>
<organism evidence="2 3">
    <name type="scientific">Holtiella tumoricola</name>
    <dbReference type="NCBI Taxonomy" id="3018743"/>
    <lineage>
        <taxon>Bacteria</taxon>
        <taxon>Bacillati</taxon>
        <taxon>Bacillota</taxon>
        <taxon>Clostridia</taxon>
        <taxon>Lachnospirales</taxon>
        <taxon>Cellulosilyticaceae</taxon>
        <taxon>Holtiella</taxon>
    </lineage>
</organism>
<sequence length="285" mass="30454">MSGAFIKQILKGTIIGVANIIPGVSGGTLAVSMGIYDQIIESITQFFKQPKKSIITLLPYGIGAVIGIIGLSFCIEWLFKYFPLATNLFFIGLIIGSLPILYRKVQGQGKKGSHILAFLIMFAMVVGMCFMKDTKPTQEVLSISLGGGIELFFVGVIAAATMVIPGVSGSMILALMGFYLPIIETINSCIKSLVIFDWATCITTGITLVPFGLGIVIGTFLIAKMIEFLLKRCETLVYWAIIGLVVGSPIAILITSGVVINGIFSLVTAALCFILGSFIAYNLAQ</sequence>
<keyword evidence="3" id="KW-1185">Reference proteome</keyword>
<accession>A0AA42DL04</accession>
<evidence type="ECO:0000256" key="1">
    <source>
        <dbReference type="SAM" id="Phobius"/>
    </source>
</evidence>
<dbReference type="PANTHER" id="PTHR37308">
    <property type="entry name" value="INTEGRAL MEMBRANE PROTEIN"/>
    <property type="match status" value="1"/>
</dbReference>
<dbReference type="EMBL" id="JAQIFT010000023">
    <property type="protein sequence ID" value="MDA3731025.1"/>
    <property type="molecule type" value="Genomic_DNA"/>
</dbReference>
<dbReference type="Proteomes" id="UP001169242">
    <property type="component" value="Unassembled WGS sequence"/>
</dbReference>
<dbReference type="PANTHER" id="PTHR37308:SF1">
    <property type="entry name" value="POLYPRENYL-PHOSPHATE TRANSPORTER"/>
    <property type="match status" value="1"/>
</dbReference>
<evidence type="ECO:0000313" key="2">
    <source>
        <dbReference type="EMBL" id="MDA3731025.1"/>
    </source>
</evidence>
<reference evidence="2" key="1">
    <citation type="journal article" date="2023" name="Int. J. Syst. Evol. Microbiol.">
        <title>&lt;i&gt;Holtiella tumoricola&lt;/i&gt; gen. nov. sp. nov., isolated from a human clinical sample.</title>
        <authorList>
            <person name="Allen-Vercoe E."/>
            <person name="Daigneault M.C."/>
            <person name="Vancuren S.J."/>
            <person name="Cochrane K."/>
            <person name="O'Neal L.L."/>
            <person name="Sankaranarayanan K."/>
            <person name="Lawson P.A."/>
        </authorList>
    </citation>
    <scope>NUCLEOTIDE SEQUENCE</scope>
    <source>
        <strain evidence="2">CC70A</strain>
    </source>
</reference>